<dbReference type="InterPro" id="IPR029035">
    <property type="entry name" value="DHS-like_NAD/FAD-binding_dom"/>
</dbReference>
<dbReference type="Proteomes" id="UP000015354">
    <property type="component" value="Unassembled WGS sequence"/>
</dbReference>
<feature type="domain" description="Deacetylase sirtuin-type" evidence="12">
    <location>
        <begin position="8"/>
        <end position="316"/>
    </location>
</feature>
<sequence length="333" mass="36397">MPHHRKKTSVIGDSVEDVAEYIVQHNVKNILVLVGAGISVAAGIPDFRSPNTGIYAQLEKYNLDEPSDAFSIDLLREHPHIFYSIAQEMDLWPGRYKPTRVHHFIKLLADKGLLLRCCTQNIDGLEGAAGLSAEHIVEAHGSFRTSSCIDCHLPYDTATNKKEAFDGLISRCPECGGIVKPDVVFFGEQLPPQFFEVLVRDTQSADMVMILGTSLQVHPFAALPHRVRLGVPRIVINRERVGGRVFHFPTDMEPAPSSSSDAASSDGGREGGTSTSSSDGMTQYGEFERPALLRDLFFPGDCQEVVLELAKAMGLEEELAAAEESLASSECSE</sequence>
<dbReference type="Gene3D" id="3.30.1600.10">
    <property type="entry name" value="SIR2/SIRT2 'Small Domain"/>
    <property type="match status" value="1"/>
</dbReference>
<dbReference type="Gene3D" id="3.40.50.1220">
    <property type="entry name" value="TPP-binding domain"/>
    <property type="match status" value="1"/>
</dbReference>
<evidence type="ECO:0000256" key="7">
    <source>
        <dbReference type="PIRSR" id="PIRSR037938-1"/>
    </source>
</evidence>
<comment type="catalytic activity">
    <reaction evidence="6">
        <text>N(6)-acetyl-L-lysyl-[protein] + NAD(+) + H2O = 2''-O-acetyl-ADP-D-ribose + nicotinamide + L-lysyl-[protein]</text>
        <dbReference type="Rhea" id="RHEA:43636"/>
        <dbReference type="Rhea" id="RHEA-COMP:9752"/>
        <dbReference type="Rhea" id="RHEA-COMP:10731"/>
        <dbReference type="ChEBI" id="CHEBI:15377"/>
        <dbReference type="ChEBI" id="CHEBI:17154"/>
        <dbReference type="ChEBI" id="CHEBI:29969"/>
        <dbReference type="ChEBI" id="CHEBI:57540"/>
        <dbReference type="ChEBI" id="CHEBI:61930"/>
        <dbReference type="ChEBI" id="CHEBI:83767"/>
        <dbReference type="EC" id="2.3.1.286"/>
    </reaction>
</comment>
<evidence type="ECO:0000259" key="12">
    <source>
        <dbReference type="PROSITE" id="PS50305"/>
    </source>
</evidence>
<gene>
    <name evidence="14" type="ORF">STCU_07010</name>
    <name evidence="13" type="ORF">STCU_08823</name>
</gene>
<feature type="binding site" evidence="8">
    <location>
        <begin position="213"/>
        <end position="214"/>
    </location>
    <ligand>
        <name>NAD(+)</name>
        <dbReference type="ChEBI" id="CHEBI:57540"/>
    </ligand>
</feature>
<keyword evidence="3 6" id="KW-0479">Metal-binding</keyword>
<evidence type="ECO:0000256" key="9">
    <source>
        <dbReference type="PIRSR" id="PIRSR037938-3"/>
    </source>
</evidence>
<dbReference type="InterPro" id="IPR017328">
    <property type="entry name" value="Sirtuin_class_I"/>
</dbReference>
<evidence type="ECO:0000256" key="4">
    <source>
        <dbReference type="ARBA" id="ARBA00022833"/>
    </source>
</evidence>
<dbReference type="OrthoDB" id="420264at2759"/>
<feature type="region of interest" description="Disordered" evidence="11">
    <location>
        <begin position="247"/>
        <end position="284"/>
    </location>
</feature>
<feature type="binding site" evidence="9 10">
    <location>
        <position position="172"/>
    </location>
    <ligand>
        <name>Zn(2+)</name>
        <dbReference type="ChEBI" id="CHEBI:29105"/>
    </ligand>
</feature>
<feature type="compositionally biased region" description="Low complexity" evidence="11">
    <location>
        <begin position="254"/>
        <end position="280"/>
    </location>
</feature>
<feature type="binding site" evidence="8">
    <location>
        <begin position="120"/>
        <end position="123"/>
    </location>
    <ligand>
        <name>NAD(+)</name>
        <dbReference type="ChEBI" id="CHEBI:57540"/>
    </ligand>
</feature>
<dbReference type="InterPro" id="IPR050134">
    <property type="entry name" value="NAD-dep_sirtuin_deacylases"/>
</dbReference>
<dbReference type="EC" id="2.3.1.286" evidence="6"/>
<feature type="binding site" evidence="9 10">
    <location>
        <position position="175"/>
    </location>
    <ligand>
        <name>Zn(2+)</name>
        <dbReference type="ChEBI" id="CHEBI:29105"/>
    </ligand>
</feature>
<feature type="active site" description="Proton acceptor" evidence="7 10">
    <location>
        <position position="140"/>
    </location>
</feature>
<dbReference type="GO" id="GO:0008270">
    <property type="term" value="F:zinc ion binding"/>
    <property type="evidence" value="ECO:0007669"/>
    <property type="project" value="UniProtKB-UniRule"/>
</dbReference>
<dbReference type="GO" id="GO:0070403">
    <property type="term" value="F:NAD+ binding"/>
    <property type="evidence" value="ECO:0007669"/>
    <property type="project" value="UniProtKB-UniRule"/>
</dbReference>
<dbReference type="PROSITE" id="PS50305">
    <property type="entry name" value="SIRTUIN"/>
    <property type="match status" value="1"/>
</dbReference>
<dbReference type="PANTHER" id="PTHR11085:SF6">
    <property type="entry name" value="NAD-DEPENDENT PROTEIN DEACETYLASE SIRTUIN-2"/>
    <property type="match status" value="1"/>
</dbReference>
<keyword evidence="4 6" id="KW-0862">Zinc</keyword>
<dbReference type="EMBL" id="ATMH01008823">
    <property type="protein sequence ID" value="EPY20807.1"/>
    <property type="molecule type" value="Genomic_DNA"/>
</dbReference>
<evidence type="ECO:0000256" key="6">
    <source>
        <dbReference type="PIRNR" id="PIRNR037938"/>
    </source>
</evidence>
<dbReference type="GO" id="GO:0005634">
    <property type="term" value="C:nucleus"/>
    <property type="evidence" value="ECO:0007669"/>
    <property type="project" value="TreeGrafter"/>
</dbReference>
<dbReference type="AlphaFoldDB" id="S9VCQ8"/>
<keyword evidence="15" id="KW-1185">Reference proteome</keyword>
<dbReference type="InterPro" id="IPR026591">
    <property type="entry name" value="Sirtuin_cat_small_dom_sf"/>
</dbReference>
<evidence type="ECO:0000256" key="3">
    <source>
        <dbReference type="ARBA" id="ARBA00022723"/>
    </source>
</evidence>
<dbReference type="InterPro" id="IPR003000">
    <property type="entry name" value="Sirtuin"/>
</dbReference>
<dbReference type="EMBL" id="ATMH01007010">
    <property type="protein sequence ID" value="EPY24776.1"/>
    <property type="molecule type" value="Genomic_DNA"/>
</dbReference>
<dbReference type="PIRSF" id="PIRSF037938">
    <property type="entry name" value="SIR2_euk"/>
    <property type="match status" value="1"/>
</dbReference>
<evidence type="ECO:0000256" key="5">
    <source>
        <dbReference type="ARBA" id="ARBA00023027"/>
    </source>
</evidence>
<organism evidence="14 15">
    <name type="scientific">Strigomonas culicis</name>
    <dbReference type="NCBI Taxonomy" id="28005"/>
    <lineage>
        <taxon>Eukaryota</taxon>
        <taxon>Discoba</taxon>
        <taxon>Euglenozoa</taxon>
        <taxon>Kinetoplastea</taxon>
        <taxon>Metakinetoplastina</taxon>
        <taxon>Trypanosomatida</taxon>
        <taxon>Trypanosomatidae</taxon>
        <taxon>Strigomonadinae</taxon>
        <taxon>Strigomonas</taxon>
    </lineage>
</organism>
<evidence type="ECO:0000313" key="13">
    <source>
        <dbReference type="EMBL" id="EPY20807.1"/>
    </source>
</evidence>
<evidence type="ECO:0000256" key="1">
    <source>
        <dbReference type="ARBA" id="ARBA00006924"/>
    </source>
</evidence>
<reference evidence="14" key="2">
    <citation type="submission" date="2013-03" db="EMBL/GenBank/DDBJ databases">
        <authorList>
            <person name="Motta M.C.M."/>
            <person name="Martins A.C.A."/>
            <person name="Preta C.M.C.C."/>
            <person name="Silva R."/>
            <person name="de Souza S.S."/>
            <person name="Klein C.C."/>
            <person name="de Almeida L.G.P."/>
            <person name="Cunha O.L."/>
            <person name="Colabardini A.C."/>
            <person name="Lima B.A."/>
            <person name="Machado C.R."/>
            <person name="Soares C.M.A."/>
            <person name="de Menezes C.B.A."/>
            <person name="Bartolomeu D.C."/>
            <person name="Grisard E.C."/>
            <person name="Fantinatti-Garboggini F."/>
            <person name="Rodrigues-Luiz G.F."/>
            <person name="Wagner G."/>
            <person name="Goldman G.H."/>
            <person name="Fietto J.L.R."/>
            <person name="Ciapina L.P."/>
            <person name="Brocchi M."/>
            <person name="Elias M.C."/>
            <person name="Goldman M.H.S."/>
            <person name="Sagot M.-F."/>
            <person name="Pereira M."/>
            <person name="Stoco P.H."/>
            <person name="Teixeira S.M.R."/>
            <person name="de Mendonca-Neto R.P."/>
            <person name="Maciel T.E.F."/>
            <person name="Mendes T.A.O."/>
            <person name="Urmenyi T.P."/>
            <person name="Teixeira M.M.G."/>
            <person name="de Camargo E.F.P."/>
            <person name="de Sousa W."/>
            <person name="Schenkman S."/>
            <person name="de Vasconcelos A.T.R."/>
        </authorList>
    </citation>
    <scope>NUCLEOTIDE SEQUENCE</scope>
</reference>
<reference evidence="14 15" key="1">
    <citation type="journal article" date="2013" name="PLoS ONE">
        <title>Predicting the Proteins of Angomonas deanei, Strigomonas culicis and Their Respective Endosymbionts Reveals New Aspects of the Trypanosomatidae Family.</title>
        <authorList>
            <person name="Motta M.C."/>
            <person name="Martins A.C."/>
            <person name="de Souza S.S."/>
            <person name="Catta-Preta C.M."/>
            <person name="Silva R."/>
            <person name="Klein C.C."/>
            <person name="de Almeida L.G."/>
            <person name="de Lima Cunha O."/>
            <person name="Ciapina L.P."/>
            <person name="Brocchi M."/>
            <person name="Colabardini A.C."/>
            <person name="de Araujo Lima B."/>
            <person name="Machado C.R."/>
            <person name="de Almeida Soares C.M."/>
            <person name="Probst C.M."/>
            <person name="de Menezes C.B."/>
            <person name="Thompson C.E."/>
            <person name="Bartholomeu D.C."/>
            <person name="Gradia D.F."/>
            <person name="Pavoni D.P."/>
            <person name="Grisard E.C."/>
            <person name="Fantinatti-Garboggini F."/>
            <person name="Marchini F.K."/>
            <person name="Rodrigues-Luiz G.F."/>
            <person name="Wagner G."/>
            <person name="Goldman G.H."/>
            <person name="Fietto J.L."/>
            <person name="Elias M.C."/>
            <person name="Goldman M.H."/>
            <person name="Sagot M.F."/>
            <person name="Pereira M."/>
            <person name="Stoco P.H."/>
            <person name="de Mendonca-Neto R.P."/>
            <person name="Teixeira S.M."/>
            <person name="Maciel T.E."/>
            <person name="de Oliveira Mendes T.A."/>
            <person name="Urmenyi T.P."/>
            <person name="de Souza W."/>
            <person name="Schenkman S."/>
            <person name="de Vasconcelos A.T."/>
        </authorList>
    </citation>
    <scope>NUCLEOTIDE SEQUENCE [LARGE SCALE GENOMIC DNA]</scope>
</reference>
<evidence type="ECO:0000256" key="11">
    <source>
        <dbReference type="SAM" id="MobiDB-lite"/>
    </source>
</evidence>
<comment type="cofactor">
    <cofactor evidence="9">
        <name>Zn(2+)</name>
        <dbReference type="ChEBI" id="CHEBI:29105"/>
    </cofactor>
    <text evidence="9">Binds 1 zinc ion per subunit.</text>
</comment>
<accession>S9VCQ8</accession>
<evidence type="ECO:0000256" key="2">
    <source>
        <dbReference type="ARBA" id="ARBA00022679"/>
    </source>
</evidence>
<feature type="binding site" evidence="9 10">
    <location>
        <position position="151"/>
    </location>
    <ligand>
        <name>Zn(2+)</name>
        <dbReference type="ChEBI" id="CHEBI:29105"/>
    </ligand>
</feature>
<protein>
    <recommendedName>
        <fullName evidence="6">NAD-dependent protein deacetylase</fullName>
        <ecNumber evidence="6">2.3.1.286</ecNumber>
    </recommendedName>
</protein>
<evidence type="ECO:0000256" key="10">
    <source>
        <dbReference type="PROSITE-ProRule" id="PRU00236"/>
    </source>
</evidence>
<evidence type="ECO:0000313" key="14">
    <source>
        <dbReference type="EMBL" id="EPY24776.1"/>
    </source>
</evidence>
<evidence type="ECO:0000256" key="8">
    <source>
        <dbReference type="PIRSR" id="PIRSR037938-2"/>
    </source>
</evidence>
<proteinExistence type="inferred from homology"/>
<feature type="binding site" evidence="9 10">
    <location>
        <position position="148"/>
    </location>
    <ligand>
        <name>Zn(2+)</name>
        <dbReference type="ChEBI" id="CHEBI:29105"/>
    </ligand>
</feature>
<evidence type="ECO:0000313" key="15">
    <source>
        <dbReference type="Proteomes" id="UP000015354"/>
    </source>
</evidence>
<name>S9VCQ8_9TRYP</name>
<dbReference type="PANTHER" id="PTHR11085">
    <property type="entry name" value="NAD-DEPENDENT PROTEIN DEACYLASE SIRTUIN-5, MITOCHONDRIAL-RELATED"/>
    <property type="match status" value="1"/>
</dbReference>
<feature type="binding site" evidence="8">
    <location>
        <begin position="237"/>
        <end position="239"/>
    </location>
    <ligand>
        <name>NAD(+)</name>
        <dbReference type="ChEBI" id="CHEBI:57540"/>
    </ligand>
</feature>
<dbReference type="InterPro" id="IPR026590">
    <property type="entry name" value="Ssirtuin_cat_dom"/>
</dbReference>
<comment type="caution">
    <text evidence="14">The sequence shown here is derived from an EMBL/GenBank/DDBJ whole genome shotgun (WGS) entry which is preliminary data.</text>
</comment>
<keyword evidence="5 6" id="KW-0520">NAD</keyword>
<feature type="binding site" evidence="8">
    <location>
        <begin position="46"/>
        <end position="48"/>
    </location>
    <ligand>
        <name>NAD(+)</name>
        <dbReference type="ChEBI" id="CHEBI:57540"/>
    </ligand>
</feature>
<dbReference type="SUPFAM" id="SSF52467">
    <property type="entry name" value="DHS-like NAD/FAD-binding domain"/>
    <property type="match status" value="1"/>
</dbReference>
<comment type="similarity">
    <text evidence="1 6">Belongs to the sirtuin family. Class I subfamily.</text>
</comment>
<keyword evidence="2 6" id="KW-0808">Transferase</keyword>
<dbReference type="Pfam" id="PF02146">
    <property type="entry name" value="SIR2"/>
    <property type="match status" value="1"/>
</dbReference>
<dbReference type="GO" id="GO:0017136">
    <property type="term" value="F:histone deacetylase activity, NAD-dependent"/>
    <property type="evidence" value="ECO:0007669"/>
    <property type="project" value="InterPro"/>
</dbReference>